<gene>
    <name evidence="2" type="ORF">ANBU17_08380</name>
</gene>
<dbReference type="AlphaFoldDB" id="A0A916Q8F1"/>
<feature type="transmembrane region" description="Helical" evidence="1">
    <location>
        <begin position="170"/>
        <end position="190"/>
    </location>
</feature>
<reference evidence="2" key="1">
    <citation type="submission" date="2020-06" db="EMBL/GenBank/DDBJ databases">
        <title>Characterization of fructooligosaccharide metabolism and fructooligosaccharide-degrading enzymes in human commensal butyrate producers.</title>
        <authorList>
            <person name="Tanno H."/>
            <person name="Fujii T."/>
            <person name="Hirano K."/>
            <person name="Maeno S."/>
            <person name="Tonozuka T."/>
            <person name="Sakamoto M."/>
            <person name="Ohkuma M."/>
            <person name="Tochio T."/>
            <person name="Endo A."/>
        </authorList>
    </citation>
    <scope>NUCLEOTIDE SEQUENCE</scope>
    <source>
        <strain evidence="2">JCM 17466</strain>
    </source>
</reference>
<evidence type="ECO:0000256" key="1">
    <source>
        <dbReference type="SAM" id="Phobius"/>
    </source>
</evidence>
<sequence>METKKTKKRNSERMNVRDYITTAIMFVLMFIVFSAVGTPVGMSVVGNLFVFAVCAILWGTIYLLLYTKVNKKGVPLLFGMILAVLMLMNFWAVSLVLAIGAILAEFVWRKLDRRKFSTMLICFTIETVFWYLAMTLPLIFLKDLYLAAVPAYADLYGAVFNLVIGPMFFVGLAATILGCVIGAFLGKVLLKKHFLKAGIV</sequence>
<comment type="caution">
    <text evidence="2">The sequence shown here is derived from an EMBL/GenBank/DDBJ whole genome shotgun (WGS) entry which is preliminary data.</text>
</comment>
<feature type="transmembrane region" description="Helical" evidence="1">
    <location>
        <begin position="77"/>
        <end position="104"/>
    </location>
</feature>
<organism evidence="2 3">
    <name type="scientific">Anaerostipes butyraticus</name>
    <dbReference type="NCBI Taxonomy" id="645466"/>
    <lineage>
        <taxon>Bacteria</taxon>
        <taxon>Bacillati</taxon>
        <taxon>Bacillota</taxon>
        <taxon>Clostridia</taxon>
        <taxon>Lachnospirales</taxon>
        <taxon>Lachnospiraceae</taxon>
        <taxon>Anaerostipes</taxon>
    </lineage>
</organism>
<proteinExistence type="predicted"/>
<evidence type="ECO:0000313" key="2">
    <source>
        <dbReference type="EMBL" id="GFO84491.1"/>
    </source>
</evidence>
<dbReference type="NCBIfam" id="TIGR02185">
    <property type="entry name" value="Trep_Strep"/>
    <property type="match status" value="1"/>
</dbReference>
<feature type="transmembrane region" description="Helical" evidence="1">
    <location>
        <begin position="116"/>
        <end position="132"/>
    </location>
</feature>
<evidence type="ECO:0008006" key="4">
    <source>
        <dbReference type="Google" id="ProtNLM"/>
    </source>
</evidence>
<keyword evidence="1" id="KW-1133">Transmembrane helix</keyword>
<dbReference type="Proteomes" id="UP000613208">
    <property type="component" value="Unassembled WGS sequence"/>
</dbReference>
<dbReference type="RefSeq" id="WP_201310223.1">
    <property type="nucleotide sequence ID" value="NZ_BLYI01000023.1"/>
</dbReference>
<protein>
    <recommendedName>
        <fullName evidence="4">Trep_Strep domain-containing protein</fullName>
    </recommendedName>
</protein>
<accession>A0A916Q8F1</accession>
<dbReference type="Pfam" id="PF09605">
    <property type="entry name" value="Trep_Strep"/>
    <property type="match status" value="1"/>
</dbReference>
<keyword evidence="1" id="KW-0472">Membrane</keyword>
<dbReference type="InterPro" id="IPR011733">
    <property type="entry name" value="CHP02185_IM"/>
</dbReference>
<keyword evidence="1" id="KW-0812">Transmembrane</keyword>
<feature type="transmembrane region" description="Helical" evidence="1">
    <location>
        <begin position="44"/>
        <end position="65"/>
    </location>
</feature>
<evidence type="ECO:0000313" key="3">
    <source>
        <dbReference type="Proteomes" id="UP000613208"/>
    </source>
</evidence>
<name>A0A916Q8F1_9FIRM</name>
<feature type="transmembrane region" description="Helical" evidence="1">
    <location>
        <begin position="20"/>
        <end position="38"/>
    </location>
</feature>
<keyword evidence="3" id="KW-1185">Reference proteome</keyword>
<dbReference type="EMBL" id="BLYI01000023">
    <property type="protein sequence ID" value="GFO84491.1"/>
    <property type="molecule type" value="Genomic_DNA"/>
</dbReference>